<protein>
    <recommendedName>
        <fullName evidence="5">Protein LTV1 homolog</fullName>
    </recommendedName>
</protein>
<feature type="compositionally biased region" description="Acidic residues" evidence="2">
    <location>
        <begin position="306"/>
        <end position="319"/>
    </location>
</feature>
<dbReference type="PANTHER" id="PTHR21531">
    <property type="entry name" value="LOW-TEMPERATURE VIABILITY PROTEIN LTV1-RELATED"/>
    <property type="match status" value="1"/>
</dbReference>
<feature type="region of interest" description="Disordered" evidence="2">
    <location>
        <begin position="166"/>
        <end position="187"/>
    </location>
</feature>
<dbReference type="GO" id="GO:0030688">
    <property type="term" value="C:preribosome, small subunit precursor"/>
    <property type="evidence" value="ECO:0007669"/>
    <property type="project" value="TreeGrafter"/>
</dbReference>
<keyword evidence="4" id="KW-1185">Reference proteome</keyword>
<proteinExistence type="inferred from homology"/>
<evidence type="ECO:0000256" key="1">
    <source>
        <dbReference type="ARBA" id="ARBA00009078"/>
    </source>
</evidence>
<feature type="compositionally biased region" description="Polar residues" evidence="2">
    <location>
        <begin position="364"/>
        <end position="374"/>
    </location>
</feature>
<evidence type="ECO:0000313" key="3">
    <source>
        <dbReference type="EMBL" id="KAK4528564.1"/>
    </source>
</evidence>
<comment type="similarity">
    <text evidence="1">Belongs to the LTV1 family.</text>
</comment>
<feature type="compositionally biased region" description="Low complexity" evidence="2">
    <location>
        <begin position="336"/>
        <end position="350"/>
    </location>
</feature>
<dbReference type="GO" id="GO:0005829">
    <property type="term" value="C:cytosol"/>
    <property type="evidence" value="ECO:0007669"/>
    <property type="project" value="TreeGrafter"/>
</dbReference>
<dbReference type="InterPro" id="IPR007307">
    <property type="entry name" value="Ltv1"/>
</dbReference>
<feature type="compositionally biased region" description="Acidic residues" evidence="2">
    <location>
        <begin position="169"/>
        <end position="187"/>
    </location>
</feature>
<dbReference type="GO" id="GO:0005634">
    <property type="term" value="C:nucleus"/>
    <property type="evidence" value="ECO:0007669"/>
    <property type="project" value="TreeGrafter"/>
</dbReference>
<feature type="compositionally biased region" description="Basic and acidic residues" evidence="2">
    <location>
        <begin position="296"/>
        <end position="305"/>
    </location>
</feature>
<dbReference type="AlphaFoldDB" id="A0AAV9IMS6"/>
<dbReference type="GO" id="GO:0042274">
    <property type="term" value="P:ribosomal small subunit biogenesis"/>
    <property type="evidence" value="ECO:0007669"/>
    <property type="project" value="InterPro"/>
</dbReference>
<gene>
    <name evidence="3" type="ORF">GAYE_SCF61G6508</name>
</gene>
<evidence type="ECO:0008006" key="5">
    <source>
        <dbReference type="Google" id="ProtNLM"/>
    </source>
</evidence>
<comment type="caution">
    <text evidence="3">The sequence shown here is derived from an EMBL/GenBank/DDBJ whole genome shotgun (WGS) entry which is preliminary data.</text>
</comment>
<dbReference type="PANTHER" id="PTHR21531:SF0">
    <property type="entry name" value="PROTEIN LTV1 HOMOLOG"/>
    <property type="match status" value="1"/>
</dbReference>
<accession>A0AAV9IMS6</accession>
<evidence type="ECO:0000313" key="4">
    <source>
        <dbReference type="Proteomes" id="UP001300502"/>
    </source>
</evidence>
<dbReference type="Proteomes" id="UP001300502">
    <property type="component" value="Unassembled WGS sequence"/>
</dbReference>
<name>A0AAV9IMS6_9RHOD</name>
<feature type="compositionally biased region" description="Basic and acidic residues" evidence="2">
    <location>
        <begin position="391"/>
        <end position="401"/>
    </location>
</feature>
<feature type="region of interest" description="Disordered" evidence="2">
    <location>
        <begin position="288"/>
        <end position="401"/>
    </location>
</feature>
<dbReference type="GO" id="GO:0000056">
    <property type="term" value="P:ribosomal small subunit export from nucleus"/>
    <property type="evidence" value="ECO:0007669"/>
    <property type="project" value="TreeGrafter"/>
</dbReference>
<evidence type="ECO:0000256" key="2">
    <source>
        <dbReference type="SAM" id="MobiDB-lite"/>
    </source>
</evidence>
<reference evidence="3 4" key="1">
    <citation type="submission" date="2022-07" db="EMBL/GenBank/DDBJ databases">
        <title>Genome-wide signatures of adaptation to extreme environments.</title>
        <authorList>
            <person name="Cho C.H."/>
            <person name="Yoon H.S."/>
        </authorList>
    </citation>
    <scope>NUCLEOTIDE SEQUENCE [LARGE SCALE GENOMIC DNA]</scope>
    <source>
        <strain evidence="3 4">108.79 E11</strain>
    </source>
</reference>
<dbReference type="EMBL" id="JANCYU010000066">
    <property type="protein sequence ID" value="KAK4528564.1"/>
    <property type="molecule type" value="Genomic_DNA"/>
</dbReference>
<sequence>MVKNKKASKTYALVYRPRDDPLYGNPDVSPYVLMRVSKQKKERKQLHLEEQDPWDYRLNNHNAVNTKTEEWQYDQRDFLLGEYNLDLKSYDYTQHLKEVNPVEENFPQDELEKHVSSPIFEIIQQVKTRTGQYIGVDMAAREWEARKQLERDRQQNEDLDKVLELLEAGSEEEEEEETEEKDSIDEELQDDFVLIANGEQLPEKGDLQTETEKSKYEEPKLSYKVMNQLTTEQKQLLEKKFEHFYASLYDSEEDHMEDSSEAPESFDIESSLQFTKERIEKLTKDLAGCSLDADSNSDKEKAKNYEEDEEYSSEDDILDSDSLYSDSLEETESILNSENTTANASTTTNTPHLIGDDFRRARKTNQSSSTTNIQQRDKSSIPVEPVNVYRNKNETREEKKMRKKAVKEWKAFRRAEKSDWKKLFRQERQRQAKQIARSGTGRVFLETVNG</sequence>
<organism evidence="3 4">
    <name type="scientific">Galdieria yellowstonensis</name>
    <dbReference type="NCBI Taxonomy" id="3028027"/>
    <lineage>
        <taxon>Eukaryota</taxon>
        <taxon>Rhodophyta</taxon>
        <taxon>Bangiophyceae</taxon>
        <taxon>Galdieriales</taxon>
        <taxon>Galdieriaceae</taxon>
        <taxon>Galdieria</taxon>
    </lineage>
</organism>